<dbReference type="InterPro" id="IPR029012">
    <property type="entry name" value="Helix_hairpin_bin_sf"/>
</dbReference>
<protein>
    <submittedName>
        <fullName evidence="4">Uncharacterized protein</fullName>
    </submittedName>
</protein>
<dbReference type="RefSeq" id="WP_071085376.1">
    <property type="nucleotide sequence ID" value="NZ_MBLM01000120.1"/>
</dbReference>
<feature type="coiled-coil region" evidence="3">
    <location>
        <begin position="11"/>
        <end position="38"/>
    </location>
</feature>
<reference evidence="5" key="1">
    <citation type="submission" date="2016-07" db="EMBL/GenBank/DDBJ databases">
        <title>Sequence Frankia sp. strain CcI1.17.</title>
        <authorList>
            <person name="Ghodhbane-Gtari F."/>
            <person name="Swanson E."/>
            <person name="Gueddou A."/>
            <person name="Morris K."/>
            <person name="Hezbri K."/>
            <person name="Ktari A."/>
            <person name="Nouioui I."/>
            <person name="Abebe-Akele F."/>
            <person name="Simpson S."/>
            <person name="Thomas K."/>
            <person name="Gtari M."/>
            <person name="Tisa L.S."/>
            <person name="Hurst S."/>
        </authorList>
    </citation>
    <scope>NUCLEOTIDE SEQUENCE [LARGE SCALE GENOMIC DNA]</scope>
    <source>
        <strain evidence="5">Cc1.17</strain>
    </source>
</reference>
<name>A0A1S1QRM6_9ACTN</name>
<dbReference type="Gene3D" id="1.10.287.660">
    <property type="entry name" value="Helix hairpin bin"/>
    <property type="match status" value="1"/>
</dbReference>
<comment type="similarity">
    <text evidence="2">Belongs to the UPF0437 family.</text>
</comment>
<dbReference type="AlphaFoldDB" id="A0A1S1QRM6"/>
<keyword evidence="5" id="KW-1185">Reference proteome</keyword>
<dbReference type="InterPro" id="IPR007774">
    <property type="entry name" value="Put_N_fixation"/>
</dbReference>
<organism evidence="4 5">
    <name type="scientific">Parafrankia colletiae</name>
    <dbReference type="NCBI Taxonomy" id="573497"/>
    <lineage>
        <taxon>Bacteria</taxon>
        <taxon>Bacillati</taxon>
        <taxon>Actinomycetota</taxon>
        <taxon>Actinomycetes</taxon>
        <taxon>Frankiales</taxon>
        <taxon>Frankiaceae</taxon>
        <taxon>Parafrankia</taxon>
    </lineage>
</organism>
<comment type="caution">
    <text evidence="4">The sequence shown here is derived from an EMBL/GenBank/DDBJ whole genome shotgun (WGS) entry which is preliminary data.</text>
</comment>
<dbReference type="PIRSF" id="PIRSF037676">
    <property type="entry name" value="DUF683"/>
    <property type="match status" value="1"/>
</dbReference>
<evidence type="ECO:0000313" key="4">
    <source>
        <dbReference type="EMBL" id="OHV35742.1"/>
    </source>
</evidence>
<evidence type="ECO:0000256" key="1">
    <source>
        <dbReference type="ARBA" id="ARBA00023231"/>
    </source>
</evidence>
<keyword evidence="3" id="KW-0175">Coiled coil</keyword>
<gene>
    <name evidence="4" type="ORF">CC117_18985</name>
</gene>
<evidence type="ECO:0000313" key="5">
    <source>
        <dbReference type="Proteomes" id="UP000179627"/>
    </source>
</evidence>
<evidence type="ECO:0000256" key="2">
    <source>
        <dbReference type="ARBA" id="ARBA00044954"/>
    </source>
</evidence>
<accession>A0A1S1QRM6</accession>
<dbReference type="OrthoDB" id="3216579at2"/>
<evidence type="ECO:0000256" key="3">
    <source>
        <dbReference type="SAM" id="Coils"/>
    </source>
</evidence>
<dbReference type="Proteomes" id="UP000179627">
    <property type="component" value="Unassembled WGS sequence"/>
</dbReference>
<proteinExistence type="inferred from homology"/>
<dbReference type="EMBL" id="MBLM01000120">
    <property type="protein sequence ID" value="OHV35742.1"/>
    <property type="molecule type" value="Genomic_DNA"/>
</dbReference>
<dbReference type="Pfam" id="PF05082">
    <property type="entry name" value="Rop-like"/>
    <property type="match status" value="1"/>
</dbReference>
<sequence length="85" mass="9058">MTPETSTGTDAAAVQTRLRKLNSKASQLKLDLHDLSEELPLGWENILDLARRTYDAYAEIALLEGELRASTGNGATNGATKGAGQ</sequence>
<keyword evidence="1" id="KW-0535">Nitrogen fixation</keyword>